<name>A0A2S6C2L2_9PEZI</name>
<comment type="caution">
    <text evidence="1">The sequence shown here is derived from an EMBL/GenBank/DDBJ whole genome shotgun (WGS) entry which is preliminary data.</text>
</comment>
<reference evidence="2" key="1">
    <citation type="journal article" date="2017" name="bioRxiv">
        <title>Conservation of a gene cluster reveals novel cercosporin biosynthetic mechanisms and extends production to the genus Colletotrichum.</title>
        <authorList>
            <person name="de Jonge R."/>
            <person name="Ebert M.K."/>
            <person name="Huitt-Roehl C.R."/>
            <person name="Pal P."/>
            <person name="Suttle J.C."/>
            <person name="Spanner R.E."/>
            <person name="Neubauer J.D."/>
            <person name="Jurick W.M.II."/>
            <person name="Stott K.A."/>
            <person name="Secor G.A."/>
            <person name="Thomma B.P.H.J."/>
            <person name="Van de Peer Y."/>
            <person name="Townsend C.A."/>
            <person name="Bolton M.D."/>
        </authorList>
    </citation>
    <scope>NUCLEOTIDE SEQUENCE [LARGE SCALE GENOMIC DNA]</scope>
    <source>
        <strain evidence="2">CBS538.71</strain>
    </source>
</reference>
<accession>A0A2S6C2L2</accession>
<dbReference type="OrthoDB" id="3637754at2759"/>
<dbReference type="EMBL" id="PNEN01000573">
    <property type="protein sequence ID" value="PPJ53965.1"/>
    <property type="molecule type" value="Genomic_DNA"/>
</dbReference>
<proteinExistence type="predicted"/>
<keyword evidence="2" id="KW-1185">Reference proteome</keyword>
<sequence>MASKATPSASARPAAGNANVIVVSNTQHTMPVDGTFETGMLDGEILCGDVQEIVHGRLLQLMAKYDTKVILEMLVELHKAGASDDFKILATKGLDARVTKAFRWASKEYGFGESQEEVHRFRERMFNPAALANGRAASRNHAAEKAQDVEIANAADLLLALVESVDVDNTEGAEQ</sequence>
<gene>
    <name evidence="1" type="ORF">CBER1_05821</name>
</gene>
<dbReference type="Proteomes" id="UP000237631">
    <property type="component" value="Unassembled WGS sequence"/>
</dbReference>
<evidence type="ECO:0000313" key="1">
    <source>
        <dbReference type="EMBL" id="PPJ53965.1"/>
    </source>
</evidence>
<evidence type="ECO:0000313" key="2">
    <source>
        <dbReference type="Proteomes" id="UP000237631"/>
    </source>
</evidence>
<protein>
    <submittedName>
        <fullName evidence="1">Uncharacterized protein</fullName>
    </submittedName>
</protein>
<organism evidence="1 2">
    <name type="scientific">Cercospora berteroae</name>
    <dbReference type="NCBI Taxonomy" id="357750"/>
    <lineage>
        <taxon>Eukaryota</taxon>
        <taxon>Fungi</taxon>
        <taxon>Dikarya</taxon>
        <taxon>Ascomycota</taxon>
        <taxon>Pezizomycotina</taxon>
        <taxon>Dothideomycetes</taxon>
        <taxon>Dothideomycetidae</taxon>
        <taxon>Mycosphaerellales</taxon>
        <taxon>Mycosphaerellaceae</taxon>
        <taxon>Cercospora</taxon>
    </lineage>
</organism>
<dbReference type="AlphaFoldDB" id="A0A2S6C2L2"/>